<organism evidence="3 4">
    <name type="scientific">Trichogramma brassicae</name>
    <dbReference type="NCBI Taxonomy" id="86971"/>
    <lineage>
        <taxon>Eukaryota</taxon>
        <taxon>Metazoa</taxon>
        <taxon>Ecdysozoa</taxon>
        <taxon>Arthropoda</taxon>
        <taxon>Hexapoda</taxon>
        <taxon>Insecta</taxon>
        <taxon>Pterygota</taxon>
        <taxon>Neoptera</taxon>
        <taxon>Endopterygota</taxon>
        <taxon>Hymenoptera</taxon>
        <taxon>Apocrita</taxon>
        <taxon>Proctotrupomorpha</taxon>
        <taxon>Chalcidoidea</taxon>
        <taxon>Trichogrammatidae</taxon>
        <taxon>Trichogramma</taxon>
    </lineage>
</organism>
<feature type="region of interest" description="Disordered" evidence="1">
    <location>
        <begin position="660"/>
        <end position="692"/>
    </location>
</feature>
<evidence type="ECO:0000256" key="2">
    <source>
        <dbReference type="SAM" id="Phobius"/>
    </source>
</evidence>
<proteinExistence type="predicted"/>
<feature type="compositionally biased region" description="Low complexity" evidence="1">
    <location>
        <begin position="850"/>
        <end position="867"/>
    </location>
</feature>
<feature type="compositionally biased region" description="Basic and acidic residues" evidence="1">
    <location>
        <begin position="800"/>
        <end position="838"/>
    </location>
</feature>
<protein>
    <submittedName>
        <fullName evidence="3">Uncharacterized protein</fullName>
    </submittedName>
</protein>
<feature type="transmembrane region" description="Helical" evidence="2">
    <location>
        <begin position="920"/>
        <end position="945"/>
    </location>
</feature>
<dbReference type="OrthoDB" id="7701020at2759"/>
<evidence type="ECO:0000256" key="1">
    <source>
        <dbReference type="SAM" id="MobiDB-lite"/>
    </source>
</evidence>
<reference evidence="3 4" key="1">
    <citation type="submission" date="2020-02" db="EMBL/GenBank/DDBJ databases">
        <authorList>
            <person name="Ferguson B K."/>
        </authorList>
    </citation>
    <scope>NUCLEOTIDE SEQUENCE [LARGE SCALE GENOMIC DNA]</scope>
</reference>
<dbReference type="AlphaFoldDB" id="A0A6H5I0Q8"/>
<name>A0A6H5I0Q8_9HYME</name>
<evidence type="ECO:0000313" key="3">
    <source>
        <dbReference type="EMBL" id="CAB0029547.1"/>
    </source>
</evidence>
<evidence type="ECO:0000313" key="4">
    <source>
        <dbReference type="Proteomes" id="UP000479190"/>
    </source>
</evidence>
<sequence>IRVLRLAPPDLECAPPSHARRAREITRKLFSCTRTAHCLRTHIHLERASLVGGLRMRRTPTSSSSSSSSSSAARVAAARVPSSYTIRYVLCRTRTKRRCFDFPAISFARARLAYPPMCCKYDLDRQRIKFHKQRWQRLQPNLHSSIFSRHNQITLARAKVVSSNSFCNRGTSLYAYTCSRNRTIWTYNAFRELTNRPVSRSAAAKRPAPSERESLRICRPATGARALRSCVQMRDVASGVYTSYIDCTHAHLHRDRGSEALPRQLQRLLRPLCRLKSVQFQRQRRASSRASGGPVRHAARVAPAYWGLRHQESQTLAHIKPETHTFESRPSRARCQFDVLRYFRIRGCSAARLLRCGKKEAKQKAVRKSFSLKIEKNRNSYIKPRERALSCTESTRRTNKQITRSARCIFREKNPVSGVKQEIRRARSCTYTAVRTRLYVYLRVCCSRARARSSGRKKQDHVLFFDEKRLFTLRAPAAGAAAHIYTFSSLDVHTSCALPFRYVCEAIPTVPDRIRSDKGRLVRGRELDQRITCVSNAAMHTPGPRSRIIISRGGGGGPALSSHNSSILYYMTLYNIIMIKKRQTMTQASCVRFGSFDALASSPRGLKQDVYGCQQAAGPPVQLEPVDLSVKTPVVLQVPRYSPAALIAAAASSANCRKPSTSPLSLSAAAPTPTTSASSRRTPPTPTQTITPPSICVSTGTVKPRYLFVIIIIIIFITKLLLMSCYGCVDAAGAERYTVARRYTSTPTKSSLRGTRRVFSLRYYKKPNCGAWRFLHTSRTRNLDLYTWVTRSIKEKKIERKEKVKKKIDSSKSHRRVYARDKKELESREREKKRDRLGARTKSTKKLHEQQQQQRQQQHSSYYRSSEAGSGTFVDEKRCYIKSPAIKTAAARGAAAAAAAAAAEERKENDRNRAPRAREYISFFEVCGAAYSARAIAVFSTFFSYCCCSLHVLGKIVVVASQRRGIFGKAMLSRHTTHDTIGIYRKAAAAEAHAARFSIYNTSKAGARARGYGSKCVRCNTQLGLLLLLLRVASGRVLCCAEKQAKPELRGECNINPRDVALGSGGCRRVGGCELAGNRLACALLHYASPPQPPLPEQARFLTNRYYVEIRDLQGQLQPSPAPIRYSACIYRYIQRFSMPAHA</sequence>
<keyword evidence="4" id="KW-1185">Reference proteome</keyword>
<feature type="transmembrane region" description="Helical" evidence="2">
    <location>
        <begin position="706"/>
        <end position="729"/>
    </location>
</feature>
<keyword evidence="2" id="KW-0812">Transmembrane</keyword>
<feature type="non-terminal residue" evidence="3">
    <location>
        <position position="1"/>
    </location>
</feature>
<keyword evidence="2" id="KW-1133">Transmembrane helix</keyword>
<keyword evidence="2" id="KW-0472">Membrane</keyword>
<dbReference type="EMBL" id="CADCXV010000335">
    <property type="protein sequence ID" value="CAB0029547.1"/>
    <property type="molecule type" value="Genomic_DNA"/>
</dbReference>
<gene>
    <name evidence="3" type="ORF">TBRA_LOCUS1577</name>
</gene>
<feature type="region of interest" description="Disordered" evidence="1">
    <location>
        <begin position="800"/>
        <end position="869"/>
    </location>
</feature>
<accession>A0A6H5I0Q8</accession>
<dbReference type="Proteomes" id="UP000479190">
    <property type="component" value="Unassembled WGS sequence"/>
</dbReference>